<keyword evidence="1" id="KW-0812">Transmembrane</keyword>
<gene>
    <name evidence="2" type="ORF">AT959_16250</name>
</gene>
<evidence type="ECO:0000313" key="3">
    <source>
        <dbReference type="Proteomes" id="UP000070186"/>
    </source>
</evidence>
<accession>A0A133XF18</accession>
<dbReference type="Proteomes" id="UP000070186">
    <property type="component" value="Unassembled WGS sequence"/>
</dbReference>
<protein>
    <submittedName>
        <fullName evidence="2">Uncharacterized protein</fullName>
    </submittedName>
</protein>
<dbReference type="EMBL" id="LODL01000035">
    <property type="protein sequence ID" value="KXB29499.1"/>
    <property type="molecule type" value="Genomic_DNA"/>
</dbReference>
<comment type="caution">
    <text evidence="2">The sequence shown here is derived from an EMBL/GenBank/DDBJ whole genome shotgun (WGS) entry which is preliminary data.</text>
</comment>
<feature type="transmembrane region" description="Helical" evidence="1">
    <location>
        <begin position="6"/>
        <end position="31"/>
    </location>
</feature>
<feature type="transmembrane region" description="Helical" evidence="1">
    <location>
        <begin position="43"/>
        <end position="69"/>
    </location>
</feature>
<feature type="transmembrane region" description="Helical" evidence="1">
    <location>
        <begin position="75"/>
        <end position="101"/>
    </location>
</feature>
<keyword evidence="1" id="KW-1133">Transmembrane helix</keyword>
<keyword evidence="3" id="KW-1185">Reference proteome</keyword>
<reference evidence="2 3" key="1">
    <citation type="submission" date="2015-12" db="EMBL/GenBank/DDBJ databases">
        <title>Nitrous oxide reduction kinetics distinguish bacteria harboring typical versus atypical NosZ.</title>
        <authorList>
            <person name="Yoon S."/>
            <person name="Nissen S."/>
            <person name="Park D."/>
            <person name="Sanford R.A."/>
            <person name="Loeffler F.E."/>
        </authorList>
    </citation>
    <scope>NUCLEOTIDE SEQUENCE [LARGE SCALE GENOMIC DNA]</scope>
    <source>
        <strain evidence="2 3">ATCC BAA-841</strain>
    </source>
</reference>
<evidence type="ECO:0000313" key="2">
    <source>
        <dbReference type="EMBL" id="KXB29499.1"/>
    </source>
</evidence>
<name>A0A133XF18_9RHOO</name>
<sequence>MDLQNLAYALVQLAHNFGAVAVTGGAVAGWLSQRRDAAPTSGLLWLILAGWALQAASGAGFGLISLAYYGQFPDLHGVAVVALVLKLSCATGGLLLSLLCLKLAANWSAARRSHAWTALVGLAATALSAAAFLRWFA</sequence>
<evidence type="ECO:0000256" key="1">
    <source>
        <dbReference type="SAM" id="Phobius"/>
    </source>
</evidence>
<dbReference type="AlphaFoldDB" id="A0A133XF18"/>
<feature type="transmembrane region" description="Helical" evidence="1">
    <location>
        <begin position="113"/>
        <end position="136"/>
    </location>
</feature>
<dbReference type="RefSeq" id="WP_066885236.1">
    <property type="nucleotide sequence ID" value="NZ_LODL01000035.1"/>
</dbReference>
<dbReference type="STRING" id="281362.AT959_16250"/>
<proteinExistence type="predicted"/>
<organism evidence="2 3">
    <name type="scientific">Dechloromonas denitrificans</name>
    <dbReference type="NCBI Taxonomy" id="281362"/>
    <lineage>
        <taxon>Bacteria</taxon>
        <taxon>Pseudomonadati</taxon>
        <taxon>Pseudomonadota</taxon>
        <taxon>Betaproteobacteria</taxon>
        <taxon>Rhodocyclales</taxon>
        <taxon>Azonexaceae</taxon>
        <taxon>Dechloromonas</taxon>
    </lineage>
</organism>
<keyword evidence="1" id="KW-0472">Membrane</keyword>